<dbReference type="GO" id="GO:0004331">
    <property type="term" value="F:fructose-2,6-bisphosphate 2-phosphatase activity"/>
    <property type="evidence" value="ECO:0007669"/>
    <property type="project" value="TreeGrafter"/>
</dbReference>
<evidence type="ECO:0000256" key="1">
    <source>
        <dbReference type="ARBA" id="ARBA00022801"/>
    </source>
</evidence>
<dbReference type="InterPro" id="IPR051695">
    <property type="entry name" value="Phosphoglycerate_Mutase"/>
</dbReference>
<dbReference type="Proteomes" id="UP000262195">
    <property type="component" value="Unassembled WGS sequence"/>
</dbReference>
<dbReference type="STRING" id="1121105.GCA_000421665_01751"/>
<evidence type="ECO:0000313" key="5">
    <source>
        <dbReference type="EMBL" id="HCS93284.1"/>
    </source>
</evidence>
<dbReference type="CDD" id="cd07067">
    <property type="entry name" value="HP_PGM_like"/>
    <property type="match status" value="1"/>
</dbReference>
<feature type="active site" description="Proton donor/acceptor" evidence="2">
    <location>
        <position position="91"/>
    </location>
</feature>
<keyword evidence="1" id="KW-0378">Hydrolase</keyword>
<feature type="active site" description="Tele-phosphohistidine intermediate" evidence="2">
    <location>
        <position position="13"/>
    </location>
</feature>
<dbReference type="GO" id="GO:0005829">
    <property type="term" value="C:cytosol"/>
    <property type="evidence" value="ECO:0007669"/>
    <property type="project" value="TreeGrafter"/>
</dbReference>
<protein>
    <submittedName>
        <fullName evidence="5">Histidine phosphatase family protein</fullName>
    </submittedName>
</protein>
<dbReference type="GO" id="GO:0043456">
    <property type="term" value="P:regulation of pentose-phosphate shunt"/>
    <property type="evidence" value="ECO:0007669"/>
    <property type="project" value="TreeGrafter"/>
</dbReference>
<dbReference type="InterPro" id="IPR013078">
    <property type="entry name" value="His_Pase_superF_clade-1"/>
</dbReference>
<feature type="binding site" evidence="3">
    <location>
        <position position="62"/>
    </location>
    <ligand>
        <name>substrate</name>
    </ligand>
</feature>
<evidence type="ECO:0000256" key="2">
    <source>
        <dbReference type="PIRSR" id="PIRSR613078-1"/>
    </source>
</evidence>
<gene>
    <name evidence="5" type="ORF">DIW15_01070</name>
</gene>
<organism evidence="5 6">
    <name type="scientific">Bavariicoccus seileri</name>
    <dbReference type="NCBI Taxonomy" id="549685"/>
    <lineage>
        <taxon>Bacteria</taxon>
        <taxon>Bacillati</taxon>
        <taxon>Bacillota</taxon>
        <taxon>Bacilli</taxon>
        <taxon>Lactobacillales</taxon>
        <taxon>Enterococcaceae</taxon>
        <taxon>Bavariicoccus</taxon>
    </lineage>
</organism>
<dbReference type="SMART" id="SM00855">
    <property type="entry name" value="PGAM"/>
    <property type="match status" value="1"/>
</dbReference>
<dbReference type="SUPFAM" id="SSF53254">
    <property type="entry name" value="Phosphoglycerate mutase-like"/>
    <property type="match status" value="1"/>
</dbReference>
<name>A0A3D4S378_9ENTE</name>
<feature type="site" description="Transition state stabilizer" evidence="4">
    <location>
        <position position="176"/>
    </location>
</feature>
<comment type="caution">
    <text evidence="5">The sequence shown here is derived from an EMBL/GenBank/DDBJ whole genome shotgun (WGS) entry which is preliminary data.</text>
</comment>
<dbReference type="GO" id="GO:0045820">
    <property type="term" value="P:negative regulation of glycolytic process"/>
    <property type="evidence" value="ECO:0007669"/>
    <property type="project" value="TreeGrafter"/>
</dbReference>
<reference evidence="5 6" key="1">
    <citation type="journal article" date="2018" name="Nat. Biotechnol.">
        <title>A standardized bacterial taxonomy based on genome phylogeny substantially revises the tree of life.</title>
        <authorList>
            <person name="Parks D.H."/>
            <person name="Chuvochina M."/>
            <person name="Waite D.W."/>
            <person name="Rinke C."/>
            <person name="Skarshewski A."/>
            <person name="Chaumeil P.A."/>
            <person name="Hugenholtz P."/>
        </authorList>
    </citation>
    <scope>NUCLEOTIDE SEQUENCE [LARGE SCALE GENOMIC DNA]</scope>
    <source>
        <strain evidence="5">UBA11306</strain>
    </source>
</reference>
<dbReference type="PANTHER" id="PTHR46517:SF1">
    <property type="entry name" value="FRUCTOSE-2,6-BISPHOSPHATASE TIGAR"/>
    <property type="match status" value="1"/>
</dbReference>
<dbReference type="RefSeq" id="WP_022797007.1">
    <property type="nucleotide sequence ID" value="NZ_JBQDSL010000010.1"/>
</dbReference>
<proteinExistence type="predicted"/>
<sequence length="243" mass="28274">MTKNGVTLYFMRHGQTYFNMLERMQGWSDTPLTDKGRIDVLRSGYGLKDIKFDAVYTSDLRRTVETAQLALKYNDYNDGHQTIHMMPEFREVFFGTFEGLFGKEVWHKVREVGYEGKPFDRGSKDVVLKELNAFKIADENHLAENFNEFWSRVERGLITVLKRHRETNQNILIVSHGMTIRNIMHELIPDFSLETPIENAAVTVTDYYDGKFHLKALNQTSHFADNANVSDDPFDELDIAMYQ</sequence>
<feature type="binding site" evidence="3">
    <location>
        <begin position="12"/>
        <end position="19"/>
    </location>
    <ligand>
        <name>substrate</name>
    </ligand>
</feature>
<evidence type="ECO:0000313" key="6">
    <source>
        <dbReference type="Proteomes" id="UP000262195"/>
    </source>
</evidence>
<dbReference type="AlphaFoldDB" id="A0A3D4S378"/>
<dbReference type="Gene3D" id="3.40.50.1240">
    <property type="entry name" value="Phosphoglycerate mutase-like"/>
    <property type="match status" value="1"/>
</dbReference>
<accession>A0A3D4S378</accession>
<evidence type="ECO:0000256" key="4">
    <source>
        <dbReference type="PIRSR" id="PIRSR613078-3"/>
    </source>
</evidence>
<evidence type="ECO:0000256" key="3">
    <source>
        <dbReference type="PIRSR" id="PIRSR613078-2"/>
    </source>
</evidence>
<dbReference type="InterPro" id="IPR029033">
    <property type="entry name" value="His_PPase_superfam"/>
</dbReference>
<dbReference type="EMBL" id="DQHO01000007">
    <property type="protein sequence ID" value="HCS93284.1"/>
    <property type="molecule type" value="Genomic_DNA"/>
</dbReference>
<dbReference type="Pfam" id="PF00300">
    <property type="entry name" value="His_Phos_1"/>
    <property type="match status" value="1"/>
</dbReference>
<dbReference type="PANTHER" id="PTHR46517">
    <property type="entry name" value="FRUCTOSE-2,6-BISPHOSPHATASE TIGAR"/>
    <property type="match status" value="1"/>
</dbReference>